<sequence length="87" mass="9518">MEEQIRGSGACCVLHAGVRCRQAYDNESLPNTSNPLIIRRCASARARATGLVNRVRRRGLAYSMETLSALSATPNDYKSAGYQLLLC</sequence>
<keyword evidence="2" id="KW-1185">Reference proteome</keyword>
<comment type="caution">
    <text evidence="1">The sequence shown here is derived from an EMBL/GenBank/DDBJ whole genome shotgun (WGS) entry which is preliminary data.</text>
</comment>
<reference evidence="1 2" key="1">
    <citation type="journal article" date="2019" name="Commun. Biol.">
        <title>The bagworm genome reveals a unique fibroin gene that provides high tensile strength.</title>
        <authorList>
            <person name="Kono N."/>
            <person name="Nakamura H."/>
            <person name="Ohtoshi R."/>
            <person name="Tomita M."/>
            <person name="Numata K."/>
            <person name="Arakawa K."/>
        </authorList>
    </citation>
    <scope>NUCLEOTIDE SEQUENCE [LARGE SCALE GENOMIC DNA]</scope>
</reference>
<dbReference type="AlphaFoldDB" id="A0A4C1Z1J3"/>
<organism evidence="1 2">
    <name type="scientific">Eumeta variegata</name>
    <name type="common">Bagworm moth</name>
    <name type="synonym">Eumeta japonica</name>
    <dbReference type="NCBI Taxonomy" id="151549"/>
    <lineage>
        <taxon>Eukaryota</taxon>
        <taxon>Metazoa</taxon>
        <taxon>Ecdysozoa</taxon>
        <taxon>Arthropoda</taxon>
        <taxon>Hexapoda</taxon>
        <taxon>Insecta</taxon>
        <taxon>Pterygota</taxon>
        <taxon>Neoptera</taxon>
        <taxon>Endopterygota</taxon>
        <taxon>Lepidoptera</taxon>
        <taxon>Glossata</taxon>
        <taxon>Ditrysia</taxon>
        <taxon>Tineoidea</taxon>
        <taxon>Psychidae</taxon>
        <taxon>Oiketicinae</taxon>
        <taxon>Eumeta</taxon>
    </lineage>
</organism>
<evidence type="ECO:0000313" key="1">
    <source>
        <dbReference type="EMBL" id="GBP81043.1"/>
    </source>
</evidence>
<accession>A0A4C1Z1J3</accession>
<name>A0A4C1Z1J3_EUMVA</name>
<dbReference type="Proteomes" id="UP000299102">
    <property type="component" value="Unassembled WGS sequence"/>
</dbReference>
<protein>
    <submittedName>
        <fullName evidence="1">Uncharacterized protein</fullName>
    </submittedName>
</protein>
<evidence type="ECO:0000313" key="2">
    <source>
        <dbReference type="Proteomes" id="UP000299102"/>
    </source>
</evidence>
<proteinExistence type="predicted"/>
<dbReference type="EMBL" id="BGZK01001493">
    <property type="protein sequence ID" value="GBP81043.1"/>
    <property type="molecule type" value="Genomic_DNA"/>
</dbReference>
<gene>
    <name evidence="1" type="ORF">EVAR_41039_1</name>
</gene>